<organism evidence="2 3">
    <name type="scientific">Tunturiibacter lichenicola</name>
    <dbReference type="NCBI Taxonomy" id="2051959"/>
    <lineage>
        <taxon>Bacteria</taxon>
        <taxon>Pseudomonadati</taxon>
        <taxon>Acidobacteriota</taxon>
        <taxon>Terriglobia</taxon>
        <taxon>Terriglobales</taxon>
        <taxon>Acidobacteriaceae</taxon>
        <taxon>Tunturiibacter</taxon>
    </lineage>
</organism>
<name>A0A7W8N3T5_9BACT</name>
<feature type="region of interest" description="Disordered" evidence="1">
    <location>
        <begin position="1"/>
        <end position="29"/>
    </location>
</feature>
<proteinExistence type="predicted"/>
<gene>
    <name evidence="2" type="ORF">HDF10_002503</name>
</gene>
<dbReference type="Proteomes" id="UP000569092">
    <property type="component" value="Unassembled WGS sequence"/>
</dbReference>
<sequence>MAFAAGIGAQYEEERDRSDHDTGDDDQQERAAEGLSFLRRRGGGGGHVGLDAGWEVREILLRGERVVFLGFFAKTWWLGVVF</sequence>
<feature type="compositionally biased region" description="Basic and acidic residues" evidence="1">
    <location>
        <begin position="12"/>
        <end position="21"/>
    </location>
</feature>
<evidence type="ECO:0000313" key="3">
    <source>
        <dbReference type="Proteomes" id="UP000569092"/>
    </source>
</evidence>
<evidence type="ECO:0000313" key="2">
    <source>
        <dbReference type="EMBL" id="MBB5344524.1"/>
    </source>
</evidence>
<dbReference type="EMBL" id="JACHDZ010000003">
    <property type="protein sequence ID" value="MBB5344524.1"/>
    <property type="molecule type" value="Genomic_DNA"/>
</dbReference>
<evidence type="ECO:0000256" key="1">
    <source>
        <dbReference type="SAM" id="MobiDB-lite"/>
    </source>
</evidence>
<accession>A0A7W8N3T5</accession>
<comment type="caution">
    <text evidence="2">The sequence shown here is derived from an EMBL/GenBank/DDBJ whole genome shotgun (WGS) entry which is preliminary data.</text>
</comment>
<protein>
    <submittedName>
        <fullName evidence="2">Uncharacterized protein</fullName>
    </submittedName>
</protein>
<dbReference type="AlphaFoldDB" id="A0A7W8N3T5"/>
<reference evidence="2 3" key="1">
    <citation type="submission" date="2020-08" db="EMBL/GenBank/DDBJ databases">
        <title>Genomic Encyclopedia of Type Strains, Phase IV (KMG-V): Genome sequencing to study the core and pangenomes of soil and plant-associated prokaryotes.</title>
        <authorList>
            <person name="Whitman W."/>
        </authorList>
    </citation>
    <scope>NUCLEOTIDE SEQUENCE [LARGE SCALE GENOMIC DNA]</scope>
    <source>
        <strain evidence="2 3">M8US30</strain>
    </source>
</reference>